<dbReference type="EMBL" id="JBHSMC010000011">
    <property type="protein sequence ID" value="MFC5464874.1"/>
    <property type="molecule type" value="Genomic_DNA"/>
</dbReference>
<keyword evidence="1" id="KW-0472">Membrane</keyword>
<organism evidence="2 3">
    <name type="scientific">Lederbergia graminis</name>
    <dbReference type="NCBI Taxonomy" id="735518"/>
    <lineage>
        <taxon>Bacteria</taxon>
        <taxon>Bacillati</taxon>
        <taxon>Bacillota</taxon>
        <taxon>Bacilli</taxon>
        <taxon>Bacillales</taxon>
        <taxon>Bacillaceae</taxon>
        <taxon>Lederbergia</taxon>
    </lineage>
</organism>
<proteinExistence type="predicted"/>
<accession>A0ABW0LGE1</accession>
<dbReference type="Proteomes" id="UP001596147">
    <property type="component" value="Unassembled WGS sequence"/>
</dbReference>
<evidence type="ECO:0000313" key="2">
    <source>
        <dbReference type="EMBL" id="MFC5464874.1"/>
    </source>
</evidence>
<sequence>MDVGAIVYFGIVVVLFVIFVVSFTFFIRRLLVNSSAKNYQASEIERKLDRIIELLEKEKQSQ</sequence>
<gene>
    <name evidence="2" type="ORF">ACFPM4_08915</name>
</gene>
<dbReference type="RefSeq" id="WP_382350379.1">
    <property type="nucleotide sequence ID" value="NZ_JBHSMC010000011.1"/>
</dbReference>
<comment type="caution">
    <text evidence="2">The sequence shown here is derived from an EMBL/GenBank/DDBJ whole genome shotgun (WGS) entry which is preliminary data.</text>
</comment>
<protein>
    <submittedName>
        <fullName evidence="2">DUF4083 domain-containing protein</fullName>
    </submittedName>
</protein>
<reference evidence="3" key="1">
    <citation type="journal article" date="2019" name="Int. J. Syst. Evol. Microbiol.">
        <title>The Global Catalogue of Microorganisms (GCM) 10K type strain sequencing project: providing services to taxonomists for standard genome sequencing and annotation.</title>
        <authorList>
            <consortium name="The Broad Institute Genomics Platform"/>
            <consortium name="The Broad Institute Genome Sequencing Center for Infectious Disease"/>
            <person name="Wu L."/>
            <person name="Ma J."/>
        </authorList>
    </citation>
    <scope>NUCLEOTIDE SEQUENCE [LARGE SCALE GENOMIC DNA]</scope>
    <source>
        <strain evidence="3">CGMCC 1.12237</strain>
    </source>
</reference>
<dbReference type="InterPro" id="IPR025143">
    <property type="entry name" value="DUF4083"/>
</dbReference>
<evidence type="ECO:0000256" key="1">
    <source>
        <dbReference type="SAM" id="Phobius"/>
    </source>
</evidence>
<keyword evidence="1" id="KW-1133">Transmembrane helix</keyword>
<keyword evidence="3" id="KW-1185">Reference proteome</keyword>
<name>A0ABW0LGE1_9BACI</name>
<evidence type="ECO:0000313" key="3">
    <source>
        <dbReference type="Proteomes" id="UP001596147"/>
    </source>
</evidence>
<dbReference type="Pfam" id="PF13314">
    <property type="entry name" value="DUF4083"/>
    <property type="match status" value="1"/>
</dbReference>
<feature type="transmembrane region" description="Helical" evidence="1">
    <location>
        <begin position="6"/>
        <end position="27"/>
    </location>
</feature>
<keyword evidence="1" id="KW-0812">Transmembrane</keyword>